<dbReference type="Gene3D" id="1.10.238.10">
    <property type="entry name" value="EF-hand"/>
    <property type="match status" value="1"/>
</dbReference>
<dbReference type="GeneID" id="25568228"/>
<dbReference type="PROSITE" id="PS50222">
    <property type="entry name" value="EF_HAND_2"/>
    <property type="match status" value="3"/>
</dbReference>
<dbReference type="PANTHER" id="PTHR23048">
    <property type="entry name" value="MYOSIN LIGHT CHAIN 1, 3"/>
    <property type="match status" value="1"/>
</dbReference>
<evidence type="ECO:0000313" key="5">
    <source>
        <dbReference type="Proteomes" id="UP000054408"/>
    </source>
</evidence>
<dbReference type="SMART" id="SM00054">
    <property type="entry name" value="EFh"/>
    <property type="match status" value="3"/>
</dbReference>
<dbReference type="SUPFAM" id="SSF47473">
    <property type="entry name" value="EF-hand"/>
    <property type="match status" value="1"/>
</dbReference>
<proteinExistence type="predicted"/>
<evidence type="ECO:0000259" key="3">
    <source>
        <dbReference type="PROSITE" id="PS50222"/>
    </source>
</evidence>
<protein>
    <submittedName>
        <fullName evidence="4">Centrin 2</fullName>
    </submittedName>
</protein>
<dbReference type="CDD" id="cd00051">
    <property type="entry name" value="EFh"/>
    <property type="match status" value="1"/>
</dbReference>
<gene>
    <name evidence="4" type="ORF">AMSG_09864</name>
</gene>
<sequence>MNGRKKRGGVSSLATAVAGLTERQKKEIREAFDLFDSDLSGDIDRNELDVAIRALGFDPNSKRIETMVAHIDQDGNGCIEFFEFQKMMAVLMRETDSDATLLEAFTEFDVDGKGKITFKNIKAIAAEIEVDIEDDEIYQILEVATGDPLGAIAWTDFARMMKKATR</sequence>
<dbReference type="EMBL" id="GL349483">
    <property type="protein sequence ID" value="KNC53901.1"/>
    <property type="molecule type" value="Genomic_DNA"/>
</dbReference>
<dbReference type="PANTHER" id="PTHR23048:SF59">
    <property type="entry name" value="EF-HAND SUPERFAMILY PROTEIN"/>
    <property type="match status" value="1"/>
</dbReference>
<dbReference type="InterPro" id="IPR002048">
    <property type="entry name" value="EF_hand_dom"/>
</dbReference>
<feature type="domain" description="EF-hand" evidence="3">
    <location>
        <begin position="59"/>
        <end position="94"/>
    </location>
</feature>
<dbReference type="GO" id="GO:0016460">
    <property type="term" value="C:myosin II complex"/>
    <property type="evidence" value="ECO:0007669"/>
    <property type="project" value="TreeGrafter"/>
</dbReference>
<evidence type="ECO:0000256" key="1">
    <source>
        <dbReference type="ARBA" id="ARBA00022737"/>
    </source>
</evidence>
<dbReference type="PROSITE" id="PS00018">
    <property type="entry name" value="EF_HAND_1"/>
    <property type="match status" value="1"/>
</dbReference>
<dbReference type="RefSeq" id="XP_013754274.1">
    <property type="nucleotide sequence ID" value="XM_013898820.1"/>
</dbReference>
<dbReference type="AlphaFoldDB" id="A0A0L0DPE9"/>
<dbReference type="GO" id="GO:0005509">
    <property type="term" value="F:calcium ion binding"/>
    <property type="evidence" value="ECO:0007669"/>
    <property type="project" value="InterPro"/>
</dbReference>
<keyword evidence="2" id="KW-0106">Calcium</keyword>
<dbReference type="InterPro" id="IPR011992">
    <property type="entry name" value="EF-hand-dom_pair"/>
</dbReference>
<dbReference type="FunFam" id="1.10.238.10:FF:000178">
    <property type="entry name" value="Calmodulin-2 A"/>
    <property type="match status" value="1"/>
</dbReference>
<keyword evidence="5" id="KW-1185">Reference proteome</keyword>
<organism evidence="4 5">
    <name type="scientific">Thecamonas trahens ATCC 50062</name>
    <dbReference type="NCBI Taxonomy" id="461836"/>
    <lineage>
        <taxon>Eukaryota</taxon>
        <taxon>Apusozoa</taxon>
        <taxon>Apusomonadida</taxon>
        <taxon>Apusomonadidae</taxon>
        <taxon>Thecamonas</taxon>
    </lineage>
</organism>
<dbReference type="Proteomes" id="UP000054408">
    <property type="component" value="Unassembled WGS sequence"/>
</dbReference>
<feature type="domain" description="EF-hand" evidence="3">
    <location>
        <begin position="96"/>
        <end position="131"/>
    </location>
</feature>
<dbReference type="InterPro" id="IPR018247">
    <property type="entry name" value="EF_Hand_1_Ca_BS"/>
</dbReference>
<evidence type="ECO:0000256" key="2">
    <source>
        <dbReference type="ARBA" id="ARBA00022837"/>
    </source>
</evidence>
<dbReference type="InterPro" id="IPR050230">
    <property type="entry name" value="CALM/Myosin/TropC-like"/>
</dbReference>
<feature type="domain" description="EF-hand" evidence="3">
    <location>
        <begin position="23"/>
        <end position="58"/>
    </location>
</feature>
<reference evidence="4 5" key="1">
    <citation type="submission" date="2010-05" db="EMBL/GenBank/DDBJ databases">
        <title>The Genome Sequence of Thecamonas trahens ATCC 50062.</title>
        <authorList>
            <consortium name="The Broad Institute Genome Sequencing Platform"/>
            <person name="Russ C."/>
            <person name="Cuomo C."/>
            <person name="Shea T."/>
            <person name="Young S.K."/>
            <person name="Zeng Q."/>
            <person name="Koehrsen M."/>
            <person name="Haas B."/>
            <person name="Borodovsky M."/>
            <person name="Guigo R."/>
            <person name="Alvarado L."/>
            <person name="Berlin A."/>
            <person name="Bochicchio J."/>
            <person name="Borenstein D."/>
            <person name="Chapman S."/>
            <person name="Chen Z."/>
            <person name="Freedman E."/>
            <person name="Gellesch M."/>
            <person name="Goldberg J."/>
            <person name="Griggs A."/>
            <person name="Gujja S."/>
            <person name="Heilman E."/>
            <person name="Heiman D."/>
            <person name="Hepburn T."/>
            <person name="Howarth C."/>
            <person name="Jen D."/>
            <person name="Larson L."/>
            <person name="Mehta T."/>
            <person name="Park D."/>
            <person name="Pearson M."/>
            <person name="Roberts A."/>
            <person name="Saif S."/>
            <person name="Shenoy N."/>
            <person name="Sisk P."/>
            <person name="Stolte C."/>
            <person name="Sykes S."/>
            <person name="Thomson T."/>
            <person name="Walk T."/>
            <person name="White J."/>
            <person name="Yandava C."/>
            <person name="Burger G."/>
            <person name="Gray M.W."/>
            <person name="Holland P.W.H."/>
            <person name="King N."/>
            <person name="Lang F.B.F."/>
            <person name="Roger A.J."/>
            <person name="Ruiz-Trillo I."/>
            <person name="Lander E."/>
            <person name="Nusbaum C."/>
        </authorList>
    </citation>
    <scope>NUCLEOTIDE SEQUENCE [LARGE SCALE GENOMIC DNA]</scope>
    <source>
        <strain evidence="4 5">ATCC 50062</strain>
    </source>
</reference>
<dbReference type="eggNOG" id="KOG0028">
    <property type="taxonomic scope" value="Eukaryota"/>
</dbReference>
<accession>A0A0L0DPE9</accession>
<dbReference type="Pfam" id="PF13499">
    <property type="entry name" value="EF-hand_7"/>
    <property type="match status" value="2"/>
</dbReference>
<dbReference type="OrthoDB" id="26525at2759"/>
<dbReference type="STRING" id="461836.A0A0L0DPE9"/>
<evidence type="ECO:0000313" key="4">
    <source>
        <dbReference type="EMBL" id="KNC53901.1"/>
    </source>
</evidence>
<name>A0A0L0DPE9_THETB</name>
<keyword evidence="1" id="KW-0677">Repeat</keyword>